<organism evidence="1 2">
    <name type="scientific">Amanita muscaria (strain Koide BX008)</name>
    <dbReference type="NCBI Taxonomy" id="946122"/>
    <lineage>
        <taxon>Eukaryota</taxon>
        <taxon>Fungi</taxon>
        <taxon>Dikarya</taxon>
        <taxon>Basidiomycota</taxon>
        <taxon>Agaricomycotina</taxon>
        <taxon>Agaricomycetes</taxon>
        <taxon>Agaricomycetidae</taxon>
        <taxon>Agaricales</taxon>
        <taxon>Pluteineae</taxon>
        <taxon>Amanitaceae</taxon>
        <taxon>Amanita</taxon>
    </lineage>
</organism>
<reference evidence="1 2" key="1">
    <citation type="submission" date="2014-04" db="EMBL/GenBank/DDBJ databases">
        <title>Evolutionary Origins and Diversification of the Mycorrhizal Mutualists.</title>
        <authorList>
            <consortium name="DOE Joint Genome Institute"/>
            <consortium name="Mycorrhizal Genomics Consortium"/>
            <person name="Kohler A."/>
            <person name="Kuo A."/>
            <person name="Nagy L.G."/>
            <person name="Floudas D."/>
            <person name="Copeland A."/>
            <person name="Barry K.W."/>
            <person name="Cichocki N."/>
            <person name="Veneault-Fourrey C."/>
            <person name="LaButti K."/>
            <person name="Lindquist E.A."/>
            <person name="Lipzen A."/>
            <person name="Lundell T."/>
            <person name="Morin E."/>
            <person name="Murat C."/>
            <person name="Riley R."/>
            <person name="Ohm R."/>
            <person name="Sun H."/>
            <person name="Tunlid A."/>
            <person name="Henrissat B."/>
            <person name="Grigoriev I.V."/>
            <person name="Hibbett D.S."/>
            <person name="Martin F."/>
        </authorList>
    </citation>
    <scope>NUCLEOTIDE SEQUENCE [LARGE SCALE GENOMIC DNA]</scope>
    <source>
        <strain evidence="1 2">Koide BX008</strain>
    </source>
</reference>
<keyword evidence="2" id="KW-1185">Reference proteome</keyword>
<proteinExistence type="predicted"/>
<dbReference type="HOGENOM" id="CLU_2446539_0_0_1"/>
<gene>
    <name evidence="1" type="ORF">M378DRAFT_163268</name>
</gene>
<sequence>MRWTWEKTVRFAQSIYVKSFAASHWSSSESNPKRDRLYARMQPPLSMPSARPLTRFLEPVCRGELLTSTVSDSPLMQPVGTCTWALREVL</sequence>
<dbReference type="Proteomes" id="UP000054549">
    <property type="component" value="Unassembled WGS sequence"/>
</dbReference>
<name>A0A0C2TCE2_AMAMK</name>
<protein>
    <submittedName>
        <fullName evidence="1">Uncharacterized protein</fullName>
    </submittedName>
</protein>
<evidence type="ECO:0000313" key="2">
    <source>
        <dbReference type="Proteomes" id="UP000054549"/>
    </source>
</evidence>
<dbReference type="EMBL" id="KN818249">
    <property type="protein sequence ID" value="KIL64489.1"/>
    <property type="molecule type" value="Genomic_DNA"/>
</dbReference>
<accession>A0A0C2TCE2</accession>
<dbReference type="InParanoid" id="A0A0C2TCE2"/>
<dbReference type="AlphaFoldDB" id="A0A0C2TCE2"/>
<feature type="non-terminal residue" evidence="1">
    <location>
        <position position="90"/>
    </location>
</feature>
<evidence type="ECO:0000313" key="1">
    <source>
        <dbReference type="EMBL" id="KIL64489.1"/>
    </source>
</evidence>